<protein>
    <recommendedName>
        <fullName evidence="3">Pentatricopeptide repeat domain-containing protein</fullName>
    </recommendedName>
</protein>
<sequence length="917" mass="103597">MRSFLTRALVYGKNPASVLKQLSNRRSFHPEPRYFHSNPHGTHRFIYRWTVQAFATPFALAYLCDKIADRSDGDSGFKLTLPDIDTGLLTEPIRMKTQAWGQIPFAIRECPRRTIERPRTRVLATTYNAHQKRTFLGLNVAGSQSTLQGAKVTPANIEVALGRLVDLVRARRSNSRLPEDAQVADAFRFIFASRVESPRRLTRNETFLATETFKHLQERGHVLSDDEPTGLAEEDLHNVLLALASSTGRDRYRSDARVLATLVFNALKGRSAAVEDLGLNSEPGHHVVQGSLLVTYITVLSKTGSATEALELLRQSSQSVEPESLPMWTAVLKGLANEGRMQDFWKVVQEVQEKVGPLDAVSQETLVTYFAERGEIHTLQKLLELPLPAGQVPTTPSLVKAVDCAMQEGETDWASRLVGRLEERTDSGDMAGTLLLWYALHDADVSHIRQNLEQMAKSGVTDALTMKTLNRLIEYGYSQNKPDAAAQYMRLAESLGLRPDAKTWSLKLHHDLNQGDRDAAFQSYEALIREDIPIDRSEVPVLNKYIASLAFSANPEYSQLMQVVDHVLDTGADLEAESIAGLCHVFLQTDQLEEAMGLLRHRVDSFPMDDRAHISAVFRQFIEDPTVKDQRAFNAYELLRHAFPEIGVEDRISLMQSFFDRGRSDLACLVFGHMRQREDVEARPTPQAYGKCFEGIAKCKDIDGLQMVYNMLKLDLEVEQTTRIHNGLMAAYTECQQPFTAIIDHFWKVLSSREGPTLSSFALALRACEKWVPHGGHEARHIMALMQSFNLIITKEIYDCYIGALAGQSEFENVVELIEKMEEDIGEPPDAITIGTFYNAIPWQYRKDEVEAWAKKAYPELWSELESFGDEIDEEWEIRYFKIDRSIDMDDDLLFGPGEYHPVLAEERQTTLESPKV</sequence>
<dbReference type="PANTHER" id="PTHR47934:SF6">
    <property type="entry name" value="MITOCHONDRIAL GROUP I INTRON SPLICING FACTOR CCM1-RELATED"/>
    <property type="match status" value="1"/>
</dbReference>
<evidence type="ECO:0008006" key="3">
    <source>
        <dbReference type="Google" id="ProtNLM"/>
    </source>
</evidence>
<evidence type="ECO:0000313" key="1">
    <source>
        <dbReference type="EMBL" id="KAK5068667.1"/>
    </source>
</evidence>
<organism evidence="1 2">
    <name type="scientific">Exophiala sideris</name>
    <dbReference type="NCBI Taxonomy" id="1016849"/>
    <lineage>
        <taxon>Eukaryota</taxon>
        <taxon>Fungi</taxon>
        <taxon>Dikarya</taxon>
        <taxon>Ascomycota</taxon>
        <taxon>Pezizomycotina</taxon>
        <taxon>Eurotiomycetes</taxon>
        <taxon>Chaetothyriomycetidae</taxon>
        <taxon>Chaetothyriales</taxon>
        <taxon>Herpotrichiellaceae</taxon>
        <taxon>Exophiala</taxon>
    </lineage>
</organism>
<dbReference type="Gene3D" id="1.25.40.10">
    <property type="entry name" value="Tetratricopeptide repeat domain"/>
    <property type="match status" value="2"/>
</dbReference>
<comment type="caution">
    <text evidence="1">The sequence shown here is derived from an EMBL/GenBank/DDBJ whole genome shotgun (WGS) entry which is preliminary data.</text>
</comment>
<dbReference type="InterPro" id="IPR051114">
    <property type="entry name" value="Mito_RNA_Proc_CCM1"/>
</dbReference>
<accession>A0ABR0JRX2</accession>
<dbReference type="PANTHER" id="PTHR47934">
    <property type="entry name" value="PENTATRICOPEPTIDE REPEAT-CONTAINING PROTEIN PET309, MITOCHONDRIAL"/>
    <property type="match status" value="1"/>
</dbReference>
<dbReference type="InterPro" id="IPR011990">
    <property type="entry name" value="TPR-like_helical_dom_sf"/>
</dbReference>
<reference evidence="1 2" key="1">
    <citation type="submission" date="2023-08" db="EMBL/GenBank/DDBJ databases">
        <title>Black Yeasts Isolated from many extreme environments.</title>
        <authorList>
            <person name="Coleine C."/>
            <person name="Stajich J.E."/>
            <person name="Selbmann L."/>
        </authorList>
    </citation>
    <scope>NUCLEOTIDE SEQUENCE [LARGE SCALE GENOMIC DNA]</scope>
    <source>
        <strain evidence="1 2">CCFEE 6328</strain>
    </source>
</reference>
<keyword evidence="2" id="KW-1185">Reference proteome</keyword>
<evidence type="ECO:0000313" key="2">
    <source>
        <dbReference type="Proteomes" id="UP001345691"/>
    </source>
</evidence>
<proteinExistence type="predicted"/>
<gene>
    <name evidence="1" type="ORF">LTR69_000787</name>
</gene>
<dbReference type="Proteomes" id="UP001345691">
    <property type="component" value="Unassembled WGS sequence"/>
</dbReference>
<name>A0ABR0JRX2_9EURO</name>
<dbReference type="EMBL" id="JAVRRF010000001">
    <property type="protein sequence ID" value="KAK5068667.1"/>
    <property type="molecule type" value="Genomic_DNA"/>
</dbReference>